<reference evidence="2" key="1">
    <citation type="journal article" date="2019" name="Int. J. Syst. Evol. Microbiol.">
        <title>The Global Catalogue of Microorganisms (GCM) 10K type strain sequencing project: providing services to taxonomists for standard genome sequencing and annotation.</title>
        <authorList>
            <consortium name="The Broad Institute Genomics Platform"/>
            <consortium name="The Broad Institute Genome Sequencing Center for Infectious Disease"/>
            <person name="Wu L."/>
            <person name="Ma J."/>
        </authorList>
    </citation>
    <scope>NUCLEOTIDE SEQUENCE [LARGE SCALE GENOMIC DNA]</scope>
    <source>
        <strain evidence="2">JCM 18015</strain>
    </source>
</reference>
<dbReference type="RefSeq" id="WP_259550183.1">
    <property type="nucleotide sequence ID" value="NZ_BAABHW010000002.1"/>
</dbReference>
<comment type="caution">
    <text evidence="1">The sequence shown here is derived from an EMBL/GenBank/DDBJ whole genome shotgun (WGS) entry which is preliminary data.</text>
</comment>
<name>A0ABP9L658_9RHOB</name>
<evidence type="ECO:0000313" key="1">
    <source>
        <dbReference type="EMBL" id="GAA5071927.1"/>
    </source>
</evidence>
<evidence type="ECO:0000313" key="2">
    <source>
        <dbReference type="Proteomes" id="UP001499910"/>
    </source>
</evidence>
<accession>A0ABP9L658</accession>
<dbReference type="Proteomes" id="UP001499910">
    <property type="component" value="Unassembled WGS sequence"/>
</dbReference>
<proteinExistence type="predicted"/>
<keyword evidence="2" id="KW-1185">Reference proteome</keyword>
<sequence length="104" mass="10469">MGGRRGLILPLAALLAFGGALGVLLGLRAAPPGETAIIEAVAEGYAAETGGARTDCFARPSALPEVRMVVICAPEGGTARAYPVDRLGRPVEIDAAALEAELGT</sequence>
<gene>
    <name evidence="1" type="ORF">GCM10023209_16160</name>
</gene>
<protein>
    <submittedName>
        <fullName evidence="1">Uncharacterized protein</fullName>
    </submittedName>
</protein>
<organism evidence="1 2">
    <name type="scientific">[Roseibacterium] beibuensis</name>
    <dbReference type="NCBI Taxonomy" id="1193142"/>
    <lineage>
        <taxon>Bacteria</taxon>
        <taxon>Pseudomonadati</taxon>
        <taxon>Pseudomonadota</taxon>
        <taxon>Alphaproteobacteria</taxon>
        <taxon>Rhodobacterales</taxon>
        <taxon>Roseobacteraceae</taxon>
        <taxon>Roseicyclus</taxon>
    </lineage>
</organism>
<dbReference type="EMBL" id="BAABHW010000002">
    <property type="protein sequence ID" value="GAA5071927.1"/>
    <property type="molecule type" value="Genomic_DNA"/>
</dbReference>